<organism evidence="3 4">
    <name type="scientific">Streptomyces albireticuli</name>
    <dbReference type="NCBI Taxonomy" id="1940"/>
    <lineage>
        <taxon>Bacteria</taxon>
        <taxon>Bacillati</taxon>
        <taxon>Actinomycetota</taxon>
        <taxon>Actinomycetes</taxon>
        <taxon>Kitasatosporales</taxon>
        <taxon>Streptomycetaceae</taxon>
        <taxon>Streptomyces</taxon>
    </lineage>
</organism>
<name>A0A1Z2L0V4_9ACTN</name>
<dbReference type="InterPro" id="IPR011042">
    <property type="entry name" value="6-blade_b-propeller_TolB-like"/>
</dbReference>
<dbReference type="KEGG" id="salj:SMD11_2263"/>
<accession>A0A1Z2L0V4</accession>
<evidence type="ECO:0008006" key="5">
    <source>
        <dbReference type="Google" id="ProtNLM"/>
    </source>
</evidence>
<dbReference type="PANTHER" id="PTHR36842">
    <property type="entry name" value="PROTEIN TOLB HOMOLOG"/>
    <property type="match status" value="1"/>
</dbReference>
<dbReference type="InterPro" id="IPR011659">
    <property type="entry name" value="WD40"/>
</dbReference>
<dbReference type="PROSITE" id="PS51257">
    <property type="entry name" value="PROKAR_LIPOPROTEIN"/>
    <property type="match status" value="1"/>
</dbReference>
<keyword evidence="2" id="KW-0732">Signal</keyword>
<dbReference type="Proteomes" id="UP000195755">
    <property type="component" value="Chromosome"/>
</dbReference>
<sequence>MRRSGRVTVVVALLGSCAAALPATAAAGEARPARTAVVSAAADGTWADGESLNASVSADGRFAVFESRATNLVPGKPDLRNVYVKDLRSGALEQVSVATGGGRADGPSYNASISGDGRYVVFTSEAGNLAPGQNPAGGLDVFVRDRRTGRTEALLTNASGTPAGNRDPSISADGRFVAFASTRSDLVPGDTNEVADVFVQDRVRGTVRRVSVAEDGSQANGFSASPVISADGGTVGFRSAAVLVPDPEGGTELLAPHPRARAFYVHDLRTGRTQRGAQALDGGPVAATGSIALSPDGRYALYSSVSASIVPDDTNGRTDAFAKDLRTGRTQRLSVAPDGSQANDGSYDGAVLSADGRTAYFTSTATNLVPGDTNGHQDLFARDLRTGAVERVDLAPDGGQDDGDASGVSVDLVGRVVVFGSSGSNLVAGDVNGVHDVFQRRVG</sequence>
<protein>
    <recommendedName>
        <fullName evidence="5">WD40 domain-containing protein</fullName>
    </recommendedName>
</protein>
<feature type="chain" id="PRO_5012351088" description="WD40 domain-containing protein" evidence="2">
    <location>
        <begin position="26"/>
        <end position="443"/>
    </location>
</feature>
<proteinExistence type="inferred from homology"/>
<evidence type="ECO:0000256" key="2">
    <source>
        <dbReference type="SAM" id="SignalP"/>
    </source>
</evidence>
<feature type="signal peptide" evidence="2">
    <location>
        <begin position="1"/>
        <end position="25"/>
    </location>
</feature>
<dbReference type="RefSeq" id="WP_087926296.1">
    <property type="nucleotide sequence ID" value="NZ_CP021744.1"/>
</dbReference>
<dbReference type="SUPFAM" id="SSF82171">
    <property type="entry name" value="DPP6 N-terminal domain-like"/>
    <property type="match status" value="1"/>
</dbReference>
<comment type="similarity">
    <text evidence="1">Belongs to the TolB family.</text>
</comment>
<reference evidence="3 4" key="1">
    <citation type="submission" date="2017-06" db="EMBL/GenBank/DDBJ databases">
        <title>Streptomyces albireticuli Genome sequencing and assembly.</title>
        <authorList>
            <person name="Wang Y."/>
            <person name="Du B."/>
            <person name="Ding Y."/>
            <person name="Liu H."/>
            <person name="Hou Q."/>
            <person name="Liu K."/>
            <person name="Yao L."/>
            <person name="Wang C."/>
        </authorList>
    </citation>
    <scope>NUCLEOTIDE SEQUENCE [LARGE SCALE GENOMIC DNA]</scope>
    <source>
        <strain evidence="3 4">MDJK11</strain>
    </source>
</reference>
<evidence type="ECO:0000313" key="3">
    <source>
        <dbReference type="EMBL" id="ARZ67914.1"/>
    </source>
</evidence>
<dbReference type="AlphaFoldDB" id="A0A1Z2L0V4"/>
<evidence type="ECO:0000313" key="4">
    <source>
        <dbReference type="Proteomes" id="UP000195755"/>
    </source>
</evidence>
<gene>
    <name evidence="3" type="ORF">SMD11_2263</name>
</gene>
<evidence type="ECO:0000256" key="1">
    <source>
        <dbReference type="ARBA" id="ARBA00009820"/>
    </source>
</evidence>
<dbReference type="Pfam" id="PF07676">
    <property type="entry name" value="PD40"/>
    <property type="match status" value="2"/>
</dbReference>
<dbReference type="EMBL" id="CP021744">
    <property type="protein sequence ID" value="ARZ67914.1"/>
    <property type="molecule type" value="Genomic_DNA"/>
</dbReference>
<dbReference type="OrthoDB" id="39703at2"/>
<dbReference type="PANTHER" id="PTHR36842:SF2">
    <property type="entry name" value="SLR0505 PROTEIN"/>
    <property type="match status" value="1"/>
</dbReference>
<dbReference type="Gene3D" id="2.120.10.30">
    <property type="entry name" value="TolB, C-terminal domain"/>
    <property type="match status" value="2"/>
</dbReference>